<protein>
    <recommendedName>
        <fullName evidence="2">Methyltransferase domain-containing protein</fullName>
    </recommendedName>
</protein>
<evidence type="ECO:0000313" key="3">
    <source>
        <dbReference type="EMBL" id="CAJ0605165.1"/>
    </source>
</evidence>
<dbReference type="InterPro" id="IPR025714">
    <property type="entry name" value="Methyltranfer_dom"/>
</dbReference>
<evidence type="ECO:0000259" key="2">
    <source>
        <dbReference type="Pfam" id="PF13383"/>
    </source>
</evidence>
<dbReference type="InterPro" id="IPR026913">
    <property type="entry name" value="METTL24"/>
</dbReference>
<keyword evidence="1" id="KW-0812">Transmembrane</keyword>
<name>A0AA36MC63_CYLNA</name>
<dbReference type="Pfam" id="PF13383">
    <property type="entry name" value="Methyltransf_22"/>
    <property type="match status" value="1"/>
</dbReference>
<dbReference type="EMBL" id="CATQJL010000316">
    <property type="protein sequence ID" value="CAJ0605165.1"/>
    <property type="molecule type" value="Genomic_DNA"/>
</dbReference>
<evidence type="ECO:0000313" key="4">
    <source>
        <dbReference type="Proteomes" id="UP001176961"/>
    </source>
</evidence>
<feature type="domain" description="Methyltransferase" evidence="2">
    <location>
        <begin position="74"/>
        <end position="249"/>
    </location>
</feature>
<proteinExistence type="predicted"/>
<feature type="transmembrane region" description="Helical" evidence="1">
    <location>
        <begin position="15"/>
        <end position="33"/>
    </location>
</feature>
<keyword evidence="1" id="KW-0472">Membrane</keyword>
<keyword evidence="1" id="KW-1133">Transmembrane helix</keyword>
<dbReference type="InterPro" id="IPR029063">
    <property type="entry name" value="SAM-dependent_MTases_sf"/>
</dbReference>
<dbReference type="Proteomes" id="UP001176961">
    <property type="component" value="Unassembled WGS sequence"/>
</dbReference>
<evidence type="ECO:0000256" key="1">
    <source>
        <dbReference type="SAM" id="Phobius"/>
    </source>
</evidence>
<reference evidence="3" key="1">
    <citation type="submission" date="2023-07" db="EMBL/GenBank/DDBJ databases">
        <authorList>
            <consortium name="CYATHOMIX"/>
        </authorList>
    </citation>
    <scope>NUCLEOTIDE SEQUENCE</scope>
    <source>
        <strain evidence="3">N/A</strain>
    </source>
</reference>
<keyword evidence="4" id="KW-1185">Reference proteome</keyword>
<dbReference type="PANTHER" id="PTHR32026">
    <property type="entry name" value="METHYLTRANSFERASE-LIKE PROTEIN 24"/>
    <property type="match status" value="1"/>
</dbReference>
<dbReference type="SUPFAM" id="SSF53335">
    <property type="entry name" value="S-adenosyl-L-methionine-dependent methyltransferases"/>
    <property type="match status" value="1"/>
</dbReference>
<sequence>MQRVKPTGCTVHPTLRIMVGIVTIAVILMVLSVEETPAQQLPSSIYNGLTDLGGYVKKLSRIETGPFPTLLQVQCPNLVRVGSVVDGGKYVCNPQAIDTQKCRIYSLGLMNEISFDVEIQNITGNTCKIYGYDQHEQSKGIKDAYSRMNGKLKAVFISNEKGKRIQDFFDENGDNFADILKIDIEGAEHNVLIPFLSDEKYKVCQVLIEIHGQGNSQLHLLVSIAKQGYALFSYEVNGWTMAACEYSFIHMSCLKQYGAVELKRYLPPVK</sequence>
<gene>
    <name evidence="3" type="ORF">CYNAS_LOCUS17148</name>
</gene>
<dbReference type="PANTHER" id="PTHR32026:SF27">
    <property type="entry name" value="METHYLTRANSFERASE FKBM DOMAIN-CONTAINING PROTEIN-RELATED"/>
    <property type="match status" value="1"/>
</dbReference>
<comment type="caution">
    <text evidence="3">The sequence shown here is derived from an EMBL/GenBank/DDBJ whole genome shotgun (WGS) entry which is preliminary data.</text>
</comment>
<organism evidence="3 4">
    <name type="scientific">Cylicocyclus nassatus</name>
    <name type="common">Nematode worm</name>
    <dbReference type="NCBI Taxonomy" id="53992"/>
    <lineage>
        <taxon>Eukaryota</taxon>
        <taxon>Metazoa</taxon>
        <taxon>Ecdysozoa</taxon>
        <taxon>Nematoda</taxon>
        <taxon>Chromadorea</taxon>
        <taxon>Rhabditida</taxon>
        <taxon>Rhabditina</taxon>
        <taxon>Rhabditomorpha</taxon>
        <taxon>Strongyloidea</taxon>
        <taxon>Strongylidae</taxon>
        <taxon>Cylicocyclus</taxon>
    </lineage>
</organism>
<accession>A0AA36MC63</accession>
<dbReference type="AlphaFoldDB" id="A0AA36MC63"/>